<evidence type="ECO:0000259" key="5">
    <source>
        <dbReference type="PROSITE" id="PS50975"/>
    </source>
</evidence>
<dbReference type="Gene3D" id="3.30.1490.20">
    <property type="entry name" value="ATP-grasp fold, A domain"/>
    <property type="match status" value="1"/>
</dbReference>
<dbReference type="GO" id="GO:0005524">
    <property type="term" value="F:ATP binding"/>
    <property type="evidence" value="ECO:0007669"/>
    <property type="project" value="UniProtKB-UniRule"/>
</dbReference>
<keyword evidence="2 4" id="KW-0547">Nucleotide-binding</keyword>
<dbReference type="InterPro" id="IPR011761">
    <property type="entry name" value="ATP-grasp"/>
</dbReference>
<evidence type="ECO:0000256" key="3">
    <source>
        <dbReference type="ARBA" id="ARBA00022840"/>
    </source>
</evidence>
<dbReference type="SUPFAM" id="SSF56059">
    <property type="entry name" value="Glutathione synthetase ATP-binding domain-like"/>
    <property type="match status" value="1"/>
</dbReference>
<dbReference type="PROSITE" id="PS50975">
    <property type="entry name" value="ATP_GRASP"/>
    <property type="match status" value="1"/>
</dbReference>
<dbReference type="RefSeq" id="WP_175033290.1">
    <property type="nucleotide sequence ID" value="NZ_CABVPW010000024.1"/>
</dbReference>
<dbReference type="Gene3D" id="3.40.50.20">
    <property type="match status" value="1"/>
</dbReference>
<keyword evidence="1 6" id="KW-0436">Ligase</keyword>
<organism evidence="6 7">
    <name type="scientific">Burkholderia lata (strain ATCC 17760 / DSM 23089 / LMG 22485 / NCIMB 9086 / R18194 / 383)</name>
    <dbReference type="NCBI Taxonomy" id="482957"/>
    <lineage>
        <taxon>Bacteria</taxon>
        <taxon>Pseudomonadati</taxon>
        <taxon>Pseudomonadota</taxon>
        <taxon>Betaproteobacteria</taxon>
        <taxon>Burkholderiales</taxon>
        <taxon>Burkholderiaceae</taxon>
        <taxon>Burkholderia</taxon>
        <taxon>Burkholderia cepacia complex</taxon>
    </lineage>
</organism>
<evidence type="ECO:0000256" key="4">
    <source>
        <dbReference type="PROSITE-ProRule" id="PRU00409"/>
    </source>
</evidence>
<dbReference type="PANTHER" id="PTHR43585:SF2">
    <property type="entry name" value="ATP-GRASP ENZYME FSQD"/>
    <property type="match status" value="1"/>
</dbReference>
<evidence type="ECO:0000256" key="1">
    <source>
        <dbReference type="ARBA" id="ARBA00022598"/>
    </source>
</evidence>
<gene>
    <name evidence="6" type="ORF">BLA23254_04714</name>
</gene>
<dbReference type="AlphaFoldDB" id="A0A6P2NWU5"/>
<accession>A0A6P2NWU5</accession>
<dbReference type="Pfam" id="PF13535">
    <property type="entry name" value="ATP-grasp_4"/>
    <property type="match status" value="1"/>
</dbReference>
<dbReference type="EMBL" id="CABVPW010000024">
    <property type="protein sequence ID" value="VWB99051.1"/>
    <property type="molecule type" value="Genomic_DNA"/>
</dbReference>
<sequence length="414" mass="47160">MIVLCKYYRVIVDWLIENDIDFCLAIDKYDKQAFYASDVAHVPAHVFEVSTFDSVESICWLANSLENKGIKITRILSAGELAQYGAGLLQTMTGAEGITLDLANNTRDKRRMKSLLASHDIRCARFADVTSVEEIESMPRRLNFPVVAKPVNGFGSMNTMRIDSPAELSDFYRDFRAQHPYINPFMMCEEFIDSDEYVVDAVWKDGRPIVFSISKYLIPQMRNNDPGRVYTGATHLNRLDHARFYERMLALHRRVNVALGIDNCATHTEFFVTNDGEPIISEVASRVGGCWFNELTRDVYGKSLQDIHLSTHVLDIDRDPYLECDSRSHTTISWTAQKPGRIKAFPTRAYWADIPHMEGIVPRKGIGDPVSGRQWSDYIFYAHFAGIPADVNRAIETFAARFERDIDQFIEPAS</sequence>
<dbReference type="InterPro" id="IPR052032">
    <property type="entry name" value="ATP-dep_AA_Ligase"/>
</dbReference>
<dbReference type="InterPro" id="IPR013815">
    <property type="entry name" value="ATP_grasp_subdomain_1"/>
</dbReference>
<evidence type="ECO:0000313" key="7">
    <source>
        <dbReference type="Proteomes" id="UP000494218"/>
    </source>
</evidence>
<feature type="domain" description="ATP-grasp" evidence="5">
    <location>
        <begin position="113"/>
        <end position="313"/>
    </location>
</feature>
<dbReference type="Proteomes" id="UP000494218">
    <property type="component" value="Unassembled WGS sequence"/>
</dbReference>
<protein>
    <submittedName>
        <fullName evidence="6">ATP-dependent carboxylate-amine ligase domain-containing protein</fullName>
    </submittedName>
</protein>
<evidence type="ECO:0000256" key="2">
    <source>
        <dbReference type="ARBA" id="ARBA00022741"/>
    </source>
</evidence>
<dbReference type="PANTHER" id="PTHR43585">
    <property type="entry name" value="FUMIPYRROLE BIOSYNTHESIS PROTEIN C"/>
    <property type="match status" value="1"/>
</dbReference>
<dbReference type="GO" id="GO:0046872">
    <property type="term" value="F:metal ion binding"/>
    <property type="evidence" value="ECO:0007669"/>
    <property type="project" value="InterPro"/>
</dbReference>
<proteinExistence type="predicted"/>
<dbReference type="GO" id="GO:0016874">
    <property type="term" value="F:ligase activity"/>
    <property type="evidence" value="ECO:0007669"/>
    <property type="project" value="UniProtKB-KW"/>
</dbReference>
<name>A0A6P2NWU5_BURL3</name>
<reference evidence="6 7" key="1">
    <citation type="submission" date="2019-09" db="EMBL/GenBank/DDBJ databases">
        <authorList>
            <person name="Depoorter E."/>
        </authorList>
    </citation>
    <scope>NUCLEOTIDE SEQUENCE [LARGE SCALE GENOMIC DNA]</scope>
    <source>
        <strain evidence="6">LMG 23254</strain>
    </source>
</reference>
<keyword evidence="3 4" id="KW-0067">ATP-binding</keyword>
<dbReference type="Gene3D" id="3.30.470.20">
    <property type="entry name" value="ATP-grasp fold, B domain"/>
    <property type="match status" value="1"/>
</dbReference>
<evidence type="ECO:0000313" key="6">
    <source>
        <dbReference type="EMBL" id="VWB99051.1"/>
    </source>
</evidence>